<organism evidence="1 2">
    <name type="scientific">Caligus rogercresseyi</name>
    <name type="common">Sea louse</name>
    <dbReference type="NCBI Taxonomy" id="217165"/>
    <lineage>
        <taxon>Eukaryota</taxon>
        <taxon>Metazoa</taxon>
        <taxon>Ecdysozoa</taxon>
        <taxon>Arthropoda</taxon>
        <taxon>Crustacea</taxon>
        <taxon>Multicrustacea</taxon>
        <taxon>Hexanauplia</taxon>
        <taxon>Copepoda</taxon>
        <taxon>Siphonostomatoida</taxon>
        <taxon>Caligidae</taxon>
        <taxon>Caligus</taxon>
    </lineage>
</organism>
<proteinExistence type="predicted"/>
<evidence type="ECO:0000313" key="1">
    <source>
        <dbReference type="EMBL" id="QQP40088.1"/>
    </source>
</evidence>
<evidence type="ECO:0000313" key="2">
    <source>
        <dbReference type="Proteomes" id="UP000595437"/>
    </source>
</evidence>
<reference evidence="2" key="1">
    <citation type="submission" date="2021-01" db="EMBL/GenBank/DDBJ databases">
        <title>Caligus Genome Assembly.</title>
        <authorList>
            <person name="Gallardo-Escarate C."/>
        </authorList>
    </citation>
    <scope>NUCLEOTIDE SEQUENCE [LARGE SCALE GENOMIC DNA]</scope>
</reference>
<sequence>MPDTSKAVKVKRLESAHKFVQPFTRRSPLCIFSDKKFLRWDQGLHRRNDCTLRSQYSEVQGSPTEPNTQPI</sequence>
<dbReference type="AlphaFoldDB" id="A0A7T8JYQ3"/>
<name>A0A7T8JYQ3_CALRO</name>
<keyword evidence="2" id="KW-1185">Reference proteome</keyword>
<protein>
    <submittedName>
        <fullName evidence="1">Uncharacterized protein</fullName>
    </submittedName>
</protein>
<dbReference type="EMBL" id="CP045898">
    <property type="protein sequence ID" value="QQP40088.1"/>
    <property type="molecule type" value="Genomic_DNA"/>
</dbReference>
<dbReference type="Proteomes" id="UP000595437">
    <property type="component" value="Chromosome 9"/>
</dbReference>
<accession>A0A7T8JYQ3</accession>
<gene>
    <name evidence="1" type="ORF">FKW44_014020</name>
</gene>